<feature type="domain" description="C2H2-type" evidence="12">
    <location>
        <begin position="273"/>
        <end position="300"/>
    </location>
</feature>
<reference evidence="13" key="3">
    <citation type="submission" date="2025-09" db="UniProtKB">
        <authorList>
            <consortium name="Ensembl"/>
        </authorList>
    </citation>
    <scope>IDENTIFICATION</scope>
</reference>
<keyword evidence="4" id="KW-0677">Repeat</keyword>
<evidence type="ECO:0000256" key="10">
    <source>
        <dbReference type="PROSITE-ProRule" id="PRU00042"/>
    </source>
</evidence>
<feature type="domain" description="C2H2-type" evidence="12">
    <location>
        <begin position="245"/>
        <end position="272"/>
    </location>
</feature>
<feature type="compositionally biased region" description="Polar residues" evidence="11">
    <location>
        <begin position="201"/>
        <end position="214"/>
    </location>
</feature>
<dbReference type="PROSITE" id="PS00028">
    <property type="entry name" value="ZINC_FINGER_C2H2_1"/>
    <property type="match status" value="6"/>
</dbReference>
<keyword evidence="9" id="KW-0539">Nucleus</keyword>
<dbReference type="FunFam" id="3.30.160.60:FF:000690">
    <property type="entry name" value="Zinc finger protein 354C"/>
    <property type="match status" value="1"/>
</dbReference>
<evidence type="ECO:0000313" key="13">
    <source>
        <dbReference type="Ensembl" id="ENSELUP00000090946.1"/>
    </source>
</evidence>
<evidence type="ECO:0000313" key="14">
    <source>
        <dbReference type="Proteomes" id="UP000265140"/>
    </source>
</evidence>
<proteinExistence type="inferred from homology"/>
<dbReference type="SUPFAM" id="SSF57667">
    <property type="entry name" value="beta-beta-alpha zinc fingers"/>
    <property type="match status" value="5"/>
</dbReference>
<comment type="similarity">
    <text evidence="2">Belongs to the krueppel C2H2-type zinc-finger protein family.</text>
</comment>
<keyword evidence="6" id="KW-0862">Zinc</keyword>
<evidence type="ECO:0000256" key="7">
    <source>
        <dbReference type="ARBA" id="ARBA00023015"/>
    </source>
</evidence>
<dbReference type="AlphaFoldDB" id="A0AAY5KQF8"/>
<dbReference type="Pfam" id="PF00096">
    <property type="entry name" value="zf-C2H2"/>
    <property type="match status" value="6"/>
</dbReference>
<dbReference type="GeneTree" id="ENSGT01150000286939"/>
<keyword evidence="3" id="KW-0479">Metal-binding</keyword>
<keyword evidence="5 10" id="KW-0863">Zinc-finger</keyword>
<dbReference type="FunFam" id="3.30.160.60:FF:001818">
    <property type="entry name" value="GDNF-inducible zinc finger protein 1 isoform X1"/>
    <property type="match status" value="1"/>
</dbReference>
<name>A0AAY5KQF8_ESOLU</name>
<keyword evidence="14" id="KW-1185">Reference proteome</keyword>
<sequence>MVECGPRGSGGRTGPGEAPSHPPTSGQGPEQLSQPQQQHQGPRSRHRVEVSGSAPLPHLKSDSEPQRAGLLHQPHPDPTEFDMYGAAGGDDDGRGDGMGPLSSFFTDGDQAEVAGTGRPSCSYSTVAEAAASFQSGHRRQAPPPTSVTIHRRQAGKREEVLNVDSEEEGGERVDEWDGDVATSGGGGRFHGDHGNVAGPPQSRSDGAMPSTSDANGWAHGGRNTGFPLTRGGKVPHRTSAREKLFICNFCGKAFNRPKKVEIHQRTHTGERPFRCNTCGKMFSEAGNLKKHQRVHTGEKPFHCELCGKGFAWILYETLSFHYIEHKYRCKRAQLKRFLLRKKVVRKKTFLCKFCGKGFSSPANLEPHLRTHTGERPFGCTVCGKHFSQYWNLKIHKNVHTGERPYACPLSCGKAFTGQSNLEAHQRVHTGEKPFRCVTCGKMFSEAGNLKKHQRVHTGEKPFACSHCGKRFAWICNLRTHQQSAVCGGGGGEGGV</sequence>
<comment type="subcellular location">
    <subcellularLocation>
        <location evidence="1">Nucleus</location>
    </subcellularLocation>
</comment>
<keyword evidence="8" id="KW-0804">Transcription</keyword>
<feature type="domain" description="C2H2-type" evidence="12">
    <location>
        <begin position="377"/>
        <end position="404"/>
    </location>
</feature>
<feature type="compositionally biased region" description="Low complexity" evidence="11">
    <location>
        <begin position="25"/>
        <end position="41"/>
    </location>
</feature>
<evidence type="ECO:0000256" key="8">
    <source>
        <dbReference type="ARBA" id="ARBA00023163"/>
    </source>
</evidence>
<dbReference type="FunFam" id="3.30.160.60:FF:000193">
    <property type="entry name" value="Zinc finger protein 300"/>
    <property type="match status" value="1"/>
</dbReference>
<dbReference type="GO" id="GO:0008270">
    <property type="term" value="F:zinc ion binding"/>
    <property type="evidence" value="ECO:0007669"/>
    <property type="project" value="UniProtKB-KW"/>
</dbReference>
<accession>A0AAY5KQF8</accession>
<evidence type="ECO:0000256" key="1">
    <source>
        <dbReference type="ARBA" id="ARBA00004123"/>
    </source>
</evidence>
<feature type="region of interest" description="Disordered" evidence="11">
    <location>
        <begin position="162"/>
        <end position="234"/>
    </location>
</feature>
<feature type="region of interest" description="Disordered" evidence="11">
    <location>
        <begin position="1"/>
        <end position="121"/>
    </location>
</feature>
<feature type="domain" description="C2H2-type" evidence="12">
    <location>
        <begin position="434"/>
        <end position="461"/>
    </location>
</feature>
<evidence type="ECO:0000256" key="6">
    <source>
        <dbReference type="ARBA" id="ARBA00022833"/>
    </source>
</evidence>
<organism evidence="13 14">
    <name type="scientific">Esox lucius</name>
    <name type="common">Northern pike</name>
    <dbReference type="NCBI Taxonomy" id="8010"/>
    <lineage>
        <taxon>Eukaryota</taxon>
        <taxon>Metazoa</taxon>
        <taxon>Chordata</taxon>
        <taxon>Craniata</taxon>
        <taxon>Vertebrata</taxon>
        <taxon>Euteleostomi</taxon>
        <taxon>Actinopterygii</taxon>
        <taxon>Neopterygii</taxon>
        <taxon>Teleostei</taxon>
        <taxon>Protacanthopterygii</taxon>
        <taxon>Esociformes</taxon>
        <taxon>Esocidae</taxon>
        <taxon>Esox</taxon>
    </lineage>
</organism>
<feature type="domain" description="C2H2-type" evidence="12">
    <location>
        <begin position="349"/>
        <end position="376"/>
    </location>
</feature>
<evidence type="ECO:0000256" key="2">
    <source>
        <dbReference type="ARBA" id="ARBA00006991"/>
    </source>
</evidence>
<dbReference type="PANTHER" id="PTHR24379">
    <property type="entry name" value="KRAB AND ZINC FINGER DOMAIN-CONTAINING"/>
    <property type="match status" value="1"/>
</dbReference>
<evidence type="ECO:0000256" key="3">
    <source>
        <dbReference type="ARBA" id="ARBA00022723"/>
    </source>
</evidence>
<evidence type="ECO:0000259" key="12">
    <source>
        <dbReference type="PROSITE" id="PS50157"/>
    </source>
</evidence>
<dbReference type="Gene3D" id="3.30.160.60">
    <property type="entry name" value="Classic Zinc Finger"/>
    <property type="match status" value="8"/>
</dbReference>
<evidence type="ECO:0000256" key="4">
    <source>
        <dbReference type="ARBA" id="ARBA00022737"/>
    </source>
</evidence>
<evidence type="ECO:0000256" key="5">
    <source>
        <dbReference type="ARBA" id="ARBA00022771"/>
    </source>
</evidence>
<dbReference type="FunFam" id="3.30.160.60:FF:000557">
    <property type="entry name" value="zinc finger and SCAN domain-containing protein 29"/>
    <property type="match status" value="1"/>
</dbReference>
<dbReference type="FunFam" id="3.30.160.60:FF:002343">
    <property type="entry name" value="Zinc finger protein 33A"/>
    <property type="match status" value="2"/>
</dbReference>
<evidence type="ECO:0000256" key="11">
    <source>
        <dbReference type="SAM" id="MobiDB-lite"/>
    </source>
</evidence>
<dbReference type="FunFam" id="3.30.160.60:FF:000671">
    <property type="entry name" value="Zinc finger protein 26"/>
    <property type="match status" value="1"/>
</dbReference>
<dbReference type="Proteomes" id="UP000265140">
    <property type="component" value="Chromosome 25"/>
</dbReference>
<reference evidence="13 14" key="1">
    <citation type="submission" date="2020-02" db="EMBL/GenBank/DDBJ databases">
        <title>Esox lucius (northern pike) genome, fEsoLuc1, primary haplotype.</title>
        <authorList>
            <person name="Myers G."/>
            <person name="Karagic N."/>
            <person name="Meyer A."/>
            <person name="Pippel M."/>
            <person name="Reichard M."/>
            <person name="Winkler S."/>
            <person name="Tracey A."/>
            <person name="Sims Y."/>
            <person name="Howe K."/>
            <person name="Rhie A."/>
            <person name="Formenti G."/>
            <person name="Durbin R."/>
            <person name="Fedrigo O."/>
            <person name="Jarvis E.D."/>
        </authorList>
    </citation>
    <scope>NUCLEOTIDE SEQUENCE [LARGE SCALE GENOMIC DNA]</scope>
</reference>
<dbReference type="InterPro" id="IPR013087">
    <property type="entry name" value="Znf_C2H2_type"/>
</dbReference>
<feature type="domain" description="C2H2-type" evidence="12">
    <location>
        <begin position="462"/>
        <end position="482"/>
    </location>
</feature>
<reference evidence="13" key="2">
    <citation type="submission" date="2025-08" db="UniProtKB">
        <authorList>
            <consortium name="Ensembl"/>
        </authorList>
    </citation>
    <scope>IDENTIFICATION</scope>
</reference>
<dbReference type="PANTHER" id="PTHR24379:SF121">
    <property type="entry name" value="C2H2-TYPE DOMAIN-CONTAINING PROTEIN"/>
    <property type="match status" value="1"/>
</dbReference>
<protein>
    <recommendedName>
        <fullName evidence="12">C2H2-type domain-containing protein</fullName>
    </recommendedName>
</protein>
<dbReference type="Ensembl" id="ENSELUT00000102569.1">
    <property type="protein sequence ID" value="ENSELUP00000090946.1"/>
    <property type="gene ID" value="ENSELUG00000032305.2"/>
</dbReference>
<dbReference type="SMART" id="SM00355">
    <property type="entry name" value="ZnF_C2H2"/>
    <property type="match status" value="8"/>
</dbReference>
<keyword evidence="7" id="KW-0805">Transcription regulation</keyword>
<feature type="domain" description="C2H2-type" evidence="12">
    <location>
        <begin position="405"/>
        <end position="433"/>
    </location>
</feature>
<dbReference type="InterPro" id="IPR036236">
    <property type="entry name" value="Znf_C2H2_sf"/>
</dbReference>
<dbReference type="GO" id="GO:0005634">
    <property type="term" value="C:nucleus"/>
    <property type="evidence" value="ECO:0007669"/>
    <property type="project" value="UniProtKB-SubCell"/>
</dbReference>
<dbReference type="PROSITE" id="PS50157">
    <property type="entry name" value="ZINC_FINGER_C2H2_2"/>
    <property type="match status" value="7"/>
</dbReference>
<evidence type="ECO:0000256" key="9">
    <source>
        <dbReference type="ARBA" id="ARBA00023242"/>
    </source>
</evidence>